<dbReference type="AlphaFoldDB" id="A0A560E3C6"/>
<gene>
    <name evidence="1" type="ORF">FBZ96_102362</name>
</gene>
<name>A0A560E3C6_9BRAD</name>
<dbReference type="STRING" id="1803665.GCA_001641335_02164"/>
<protein>
    <submittedName>
        <fullName evidence="1">Uncharacterized protein</fullName>
    </submittedName>
</protein>
<accession>A0A560E3C6</accession>
<comment type="caution">
    <text evidence="1">The sequence shown here is derived from an EMBL/GenBank/DDBJ whole genome shotgun (WGS) entry which is preliminary data.</text>
</comment>
<evidence type="ECO:0000313" key="2">
    <source>
        <dbReference type="Proteomes" id="UP000319949"/>
    </source>
</evidence>
<dbReference type="Proteomes" id="UP000319949">
    <property type="component" value="Unassembled WGS sequence"/>
</dbReference>
<sequence>MSVNGESLRVCTKRAMRPHAVGNSRASAI</sequence>
<proteinExistence type="predicted"/>
<organism evidence="1 2">
    <name type="scientific">Bradyrhizobium stylosanthis</name>
    <dbReference type="NCBI Taxonomy" id="1803665"/>
    <lineage>
        <taxon>Bacteria</taxon>
        <taxon>Pseudomonadati</taxon>
        <taxon>Pseudomonadota</taxon>
        <taxon>Alphaproteobacteria</taxon>
        <taxon>Hyphomicrobiales</taxon>
        <taxon>Nitrobacteraceae</taxon>
        <taxon>Bradyrhizobium</taxon>
    </lineage>
</organism>
<dbReference type="EMBL" id="VITK01000002">
    <property type="protein sequence ID" value="TWB03889.1"/>
    <property type="molecule type" value="Genomic_DNA"/>
</dbReference>
<reference evidence="1 2" key="1">
    <citation type="submission" date="2019-06" db="EMBL/GenBank/DDBJ databases">
        <title>Genomic Encyclopedia of Type Strains, Phase IV (KMG-V): Genome sequencing to study the core and pangenomes of soil and plant-associated prokaryotes.</title>
        <authorList>
            <person name="Whitman W."/>
        </authorList>
    </citation>
    <scope>NUCLEOTIDE SEQUENCE [LARGE SCALE GENOMIC DNA]</scope>
    <source>
        <strain evidence="1 2">BR 510</strain>
    </source>
</reference>
<evidence type="ECO:0000313" key="1">
    <source>
        <dbReference type="EMBL" id="TWB03889.1"/>
    </source>
</evidence>
<keyword evidence="2" id="KW-1185">Reference proteome</keyword>